<dbReference type="PANTHER" id="PTHR31286:SF167">
    <property type="entry name" value="OS09G0268800 PROTEIN"/>
    <property type="match status" value="1"/>
</dbReference>
<dbReference type="Pfam" id="PF14392">
    <property type="entry name" value="zf-CCHC_4"/>
    <property type="match status" value="1"/>
</dbReference>
<organism evidence="4 5">
    <name type="scientific">Quercus suber</name>
    <name type="common">Cork oak</name>
    <dbReference type="NCBI Taxonomy" id="58331"/>
    <lineage>
        <taxon>Eukaryota</taxon>
        <taxon>Viridiplantae</taxon>
        <taxon>Streptophyta</taxon>
        <taxon>Embryophyta</taxon>
        <taxon>Tracheophyta</taxon>
        <taxon>Spermatophyta</taxon>
        <taxon>Magnoliopsida</taxon>
        <taxon>eudicotyledons</taxon>
        <taxon>Gunneridae</taxon>
        <taxon>Pentapetalae</taxon>
        <taxon>rosids</taxon>
        <taxon>fabids</taxon>
        <taxon>Fagales</taxon>
        <taxon>Fagaceae</taxon>
        <taxon>Quercus</taxon>
    </lineage>
</organism>
<comment type="caution">
    <text evidence="4">The sequence shown here is derived from an EMBL/GenBank/DDBJ whole genome shotgun (WGS) entry which is preliminary data.</text>
</comment>
<proteinExistence type="predicted"/>
<feature type="domain" description="Zinc knuckle CX2CX4HX4C" evidence="3">
    <location>
        <begin position="169"/>
        <end position="216"/>
    </location>
</feature>
<feature type="domain" description="DUF4283" evidence="2">
    <location>
        <begin position="27"/>
        <end position="101"/>
    </location>
</feature>
<reference evidence="4 5" key="1">
    <citation type="journal article" date="2018" name="Sci. Data">
        <title>The draft genome sequence of cork oak.</title>
        <authorList>
            <person name="Ramos A.M."/>
            <person name="Usie A."/>
            <person name="Barbosa P."/>
            <person name="Barros P.M."/>
            <person name="Capote T."/>
            <person name="Chaves I."/>
            <person name="Simoes F."/>
            <person name="Abreu I."/>
            <person name="Carrasquinho I."/>
            <person name="Faro C."/>
            <person name="Guimaraes J.B."/>
            <person name="Mendonca D."/>
            <person name="Nobrega F."/>
            <person name="Rodrigues L."/>
            <person name="Saibo N.J.M."/>
            <person name="Varela M.C."/>
            <person name="Egas C."/>
            <person name="Matos J."/>
            <person name="Miguel C.M."/>
            <person name="Oliveira M.M."/>
            <person name="Ricardo C.P."/>
            <person name="Goncalves S."/>
        </authorList>
    </citation>
    <scope>NUCLEOTIDE SEQUENCE [LARGE SCALE GENOMIC DNA]</scope>
    <source>
        <strain evidence="5">cv. HL8</strain>
    </source>
</reference>
<dbReference type="InterPro" id="IPR025836">
    <property type="entry name" value="Zn_knuckle_CX2CX4HX4C"/>
</dbReference>
<evidence type="ECO:0000313" key="4">
    <source>
        <dbReference type="EMBL" id="KAK7813666.1"/>
    </source>
</evidence>
<dbReference type="InterPro" id="IPR040256">
    <property type="entry name" value="At4g02000-like"/>
</dbReference>
<dbReference type="EMBL" id="PKMF04001207">
    <property type="protein sequence ID" value="KAK7813666.1"/>
    <property type="molecule type" value="Genomic_DNA"/>
</dbReference>
<gene>
    <name evidence="4" type="ORF">CFP56_004587</name>
</gene>
<dbReference type="Pfam" id="PF14111">
    <property type="entry name" value="DUF4283"/>
    <property type="match status" value="1"/>
</dbReference>
<evidence type="ECO:0000259" key="3">
    <source>
        <dbReference type="Pfam" id="PF14392"/>
    </source>
</evidence>
<evidence type="ECO:0008006" key="6">
    <source>
        <dbReference type="Google" id="ProtNLM"/>
    </source>
</evidence>
<evidence type="ECO:0000313" key="5">
    <source>
        <dbReference type="Proteomes" id="UP000237347"/>
    </source>
</evidence>
<evidence type="ECO:0000256" key="1">
    <source>
        <dbReference type="SAM" id="MobiDB-lite"/>
    </source>
</evidence>
<accession>A0AAW0IHB5</accession>
<dbReference type="PANTHER" id="PTHR31286">
    <property type="entry name" value="GLYCINE-RICH CELL WALL STRUCTURAL PROTEIN 1.8-LIKE"/>
    <property type="match status" value="1"/>
</dbReference>
<sequence length="327" mass="37320">MDDITGRWAYLSVNSTEQKLVNLTLEIENNSRTLVAKLFTKGRVNIKALLHTLRGMWRSIYNFEVRDLGANTMLILFGSEVDPPKILAQGPWSFDKYLIRLYKPKEEKSVDDATFTTASFWIQIHDLPLRHMNRANTEAIGTTLGTLEQVDVSSIGECRGRYIQVRVSIDISKPLCRGCFMNVGDLDAQWISFQYERLPIYYYKCSLLNHDERDCQLLTDKTSTSHTNNQQYEPWLCATMTNIQQPQVVSNKIPPPTIPPRASHPVPFPLQTPPYPSPQNAPPSMLPQNSPPSPPPPPINPPPRLLHPFHHHKISHHLHCHHLTSQL</sequence>
<dbReference type="AlphaFoldDB" id="A0AAW0IHB5"/>
<dbReference type="Proteomes" id="UP000237347">
    <property type="component" value="Unassembled WGS sequence"/>
</dbReference>
<feature type="compositionally biased region" description="Pro residues" evidence="1">
    <location>
        <begin position="266"/>
        <end position="305"/>
    </location>
</feature>
<feature type="region of interest" description="Disordered" evidence="1">
    <location>
        <begin position="249"/>
        <end position="309"/>
    </location>
</feature>
<evidence type="ECO:0000259" key="2">
    <source>
        <dbReference type="Pfam" id="PF14111"/>
    </source>
</evidence>
<protein>
    <recommendedName>
        <fullName evidence="6">DUF4283 domain-containing protein</fullName>
    </recommendedName>
</protein>
<dbReference type="InterPro" id="IPR025558">
    <property type="entry name" value="DUF4283"/>
</dbReference>
<name>A0AAW0IHB5_QUESU</name>
<keyword evidence="5" id="KW-1185">Reference proteome</keyword>